<organism evidence="3 4">
    <name type="scientific">Apiospora phragmitis</name>
    <dbReference type="NCBI Taxonomy" id="2905665"/>
    <lineage>
        <taxon>Eukaryota</taxon>
        <taxon>Fungi</taxon>
        <taxon>Dikarya</taxon>
        <taxon>Ascomycota</taxon>
        <taxon>Pezizomycotina</taxon>
        <taxon>Sordariomycetes</taxon>
        <taxon>Xylariomycetidae</taxon>
        <taxon>Amphisphaeriales</taxon>
        <taxon>Apiosporaceae</taxon>
        <taxon>Apiospora</taxon>
    </lineage>
</organism>
<dbReference type="Pfam" id="PF00651">
    <property type="entry name" value="BTB"/>
    <property type="match status" value="1"/>
</dbReference>
<dbReference type="RefSeq" id="XP_066717161.1">
    <property type="nucleotide sequence ID" value="XM_066857892.1"/>
</dbReference>
<sequence length="310" mass="34686">MYSVFESDRFTDAVIKCSGRTWNVHRVIVCRESEWFAKAFCGNFTEATTRVIEIHDIDPGDVEKVMRYVYCDVACSTEDPATKLLPGKSTYTSQLIALYRLADYFAIGLREKVLGRLQGYLENMARDVQHRYFTKVTGFKTDKKRMKLFEDGELDNVLRGAADAFQYGLDKGDVLQKSFMSFVNATCYIALADSHFIRRMGEAPDFAVAILQERHQHGGWLPVARYVPANCETCGEGRKVILEQHGDRYARIWTRNAEVLGRCCRCQGKLDEQRKEEAKAKKAAAVGTNATTAGAEASPAVADEGEGGGD</sequence>
<accession>A0ABR1VFB8</accession>
<protein>
    <submittedName>
        <fullName evidence="3">Btb poz domain protein</fullName>
    </submittedName>
</protein>
<evidence type="ECO:0000256" key="1">
    <source>
        <dbReference type="SAM" id="MobiDB-lite"/>
    </source>
</evidence>
<evidence type="ECO:0000313" key="3">
    <source>
        <dbReference type="EMBL" id="KAK8069867.1"/>
    </source>
</evidence>
<dbReference type="Gene3D" id="3.30.710.10">
    <property type="entry name" value="Potassium Channel Kv1.1, Chain A"/>
    <property type="match status" value="1"/>
</dbReference>
<reference evidence="3 4" key="1">
    <citation type="submission" date="2023-01" db="EMBL/GenBank/DDBJ databases">
        <title>Analysis of 21 Apiospora genomes using comparative genomics revels a genus with tremendous synthesis potential of carbohydrate active enzymes and secondary metabolites.</title>
        <authorList>
            <person name="Sorensen T."/>
        </authorList>
    </citation>
    <scope>NUCLEOTIDE SEQUENCE [LARGE SCALE GENOMIC DNA]</scope>
    <source>
        <strain evidence="3 4">CBS 135458</strain>
    </source>
</reference>
<comment type="caution">
    <text evidence="3">The sequence shown here is derived from an EMBL/GenBank/DDBJ whole genome shotgun (WGS) entry which is preliminary data.</text>
</comment>
<proteinExistence type="predicted"/>
<dbReference type="InterPro" id="IPR000210">
    <property type="entry name" value="BTB/POZ_dom"/>
</dbReference>
<feature type="compositionally biased region" description="Low complexity" evidence="1">
    <location>
        <begin position="283"/>
        <end position="297"/>
    </location>
</feature>
<dbReference type="Proteomes" id="UP001480595">
    <property type="component" value="Unassembled WGS sequence"/>
</dbReference>
<dbReference type="PANTHER" id="PTHR24413">
    <property type="entry name" value="SPECKLE-TYPE POZ PROTEIN"/>
    <property type="match status" value="1"/>
</dbReference>
<dbReference type="CDD" id="cd18186">
    <property type="entry name" value="BTB_POZ_ZBTB_KLHL-like"/>
    <property type="match status" value="1"/>
</dbReference>
<dbReference type="InterPro" id="IPR011333">
    <property type="entry name" value="SKP1/BTB/POZ_sf"/>
</dbReference>
<dbReference type="GeneID" id="92090955"/>
<dbReference type="SMART" id="SM00225">
    <property type="entry name" value="BTB"/>
    <property type="match status" value="1"/>
</dbReference>
<dbReference type="PROSITE" id="PS50097">
    <property type="entry name" value="BTB"/>
    <property type="match status" value="1"/>
</dbReference>
<feature type="domain" description="BTB" evidence="2">
    <location>
        <begin position="11"/>
        <end position="70"/>
    </location>
</feature>
<evidence type="ECO:0000313" key="4">
    <source>
        <dbReference type="Proteomes" id="UP001480595"/>
    </source>
</evidence>
<gene>
    <name evidence="3" type="ORF">PG994_006483</name>
</gene>
<feature type="region of interest" description="Disordered" evidence="1">
    <location>
        <begin position="283"/>
        <end position="310"/>
    </location>
</feature>
<dbReference type="SUPFAM" id="SSF54695">
    <property type="entry name" value="POZ domain"/>
    <property type="match status" value="1"/>
</dbReference>
<evidence type="ECO:0000259" key="2">
    <source>
        <dbReference type="PROSITE" id="PS50097"/>
    </source>
</evidence>
<dbReference type="EMBL" id="JAQQWL010000006">
    <property type="protein sequence ID" value="KAK8069867.1"/>
    <property type="molecule type" value="Genomic_DNA"/>
</dbReference>
<name>A0ABR1VFB8_9PEZI</name>
<keyword evidence="4" id="KW-1185">Reference proteome</keyword>